<evidence type="ECO:0000256" key="6">
    <source>
        <dbReference type="ARBA" id="ARBA00023210"/>
    </source>
</evidence>
<dbReference type="GO" id="GO:0005940">
    <property type="term" value="C:septin ring"/>
    <property type="evidence" value="ECO:0007669"/>
    <property type="project" value="InterPro"/>
</dbReference>
<dbReference type="GO" id="GO:0000917">
    <property type="term" value="P:division septum assembly"/>
    <property type="evidence" value="ECO:0007669"/>
    <property type="project" value="UniProtKB-KW"/>
</dbReference>
<keyword evidence="10" id="KW-1185">Reference proteome</keyword>
<comment type="function">
    <text evidence="8">Negative regulator of FtsZ ring formation; modulates the frequency and position of FtsZ ring formation. Inhibits FtsZ ring formation at polar sites. Interacts either with FtsZ or with one of its binding partners to promote depolymerization.</text>
</comment>
<comment type="caution">
    <text evidence="9">The sequence shown here is derived from an EMBL/GenBank/DDBJ whole genome shotgun (WGS) entry which is preliminary data.</text>
</comment>
<evidence type="ECO:0000256" key="8">
    <source>
        <dbReference type="HAMAP-Rule" id="MF_00728"/>
    </source>
</evidence>
<keyword evidence="7 8" id="KW-0131">Cell cycle</keyword>
<evidence type="ECO:0000256" key="7">
    <source>
        <dbReference type="ARBA" id="ARBA00023306"/>
    </source>
</evidence>
<proteinExistence type="inferred from homology"/>
<reference evidence="9 10" key="1">
    <citation type="submission" date="2019-03" db="EMBL/GenBank/DDBJ databases">
        <title>Genomic Encyclopedia of Type Strains, Phase IV (KMG-IV): sequencing the most valuable type-strain genomes for metagenomic binning, comparative biology and taxonomic classification.</title>
        <authorList>
            <person name="Goeker M."/>
        </authorList>
    </citation>
    <scope>NUCLEOTIDE SEQUENCE [LARGE SCALE GENOMIC DNA]</scope>
    <source>
        <strain evidence="9 10">DSM 25894</strain>
    </source>
</reference>
<keyword evidence="3 8" id="KW-1133">Transmembrane helix</keyword>
<feature type="coiled-coil region" evidence="8">
    <location>
        <begin position="355"/>
        <end position="435"/>
    </location>
</feature>
<dbReference type="RefSeq" id="WP_132371122.1">
    <property type="nucleotide sequence ID" value="NZ_SMAN01000004.1"/>
</dbReference>
<keyword evidence="2 8" id="KW-0812">Transmembrane</keyword>
<gene>
    <name evidence="8" type="primary">ezrA</name>
    <name evidence="9" type="ORF">EDD68_10418</name>
</gene>
<dbReference type="GO" id="GO:0005886">
    <property type="term" value="C:plasma membrane"/>
    <property type="evidence" value="ECO:0007669"/>
    <property type="project" value="UniProtKB-SubCell"/>
</dbReference>
<keyword evidence="8" id="KW-1003">Cell membrane</keyword>
<comment type="subcellular location">
    <subcellularLocation>
        <location evidence="8">Cell membrane</location>
        <topology evidence="8">Single-pass membrane protein</topology>
    </subcellularLocation>
    <text evidence="8">Colocalized with FtsZ to the nascent septal site.</text>
</comment>
<accession>A0A4R3N8V1</accession>
<feature type="topological domain" description="Extracellular" evidence="8">
    <location>
        <begin position="1"/>
        <end position="2"/>
    </location>
</feature>
<evidence type="ECO:0000256" key="5">
    <source>
        <dbReference type="ARBA" id="ARBA00023136"/>
    </source>
</evidence>
<dbReference type="HAMAP" id="MF_00728">
    <property type="entry name" value="EzrA"/>
    <property type="match status" value="1"/>
</dbReference>
<dbReference type="EMBL" id="SMAN01000004">
    <property type="protein sequence ID" value="TCT24951.1"/>
    <property type="molecule type" value="Genomic_DNA"/>
</dbReference>
<dbReference type="OrthoDB" id="1654473at2"/>
<sequence>MEYIIGSLLVIVLLILYGLLVRKRIYDRVDQLEEHKMELMNRNVTDELSKIKDLTLSGETQARFEKWRTEWDKIIDLKLPDIEEELFDAEEAADRYRFRTAKRILKDVESTLAEIEASIDQMFKEVEYLLDSEENSRKEVENLRPSIKDIRKKLLQNRHLFGKAEVAFEVEVDEIEEELTRCEDLTENGDYIEASERIQLLHDRIHKLNKDISRFPELYKLCKQELPSTLDRLSFGLKEMKEQGFRIHKYGFEKEIHKFQEKLIKLVEQLEKAEINEVEHHIQEMEEQTQEMFEQLEKEVYAKKYVDHHFHKISAQLSSEKEKWQQTKKDVTILEETYHIDDPDYEKHVNLEKWIDELSKQAVKIKKDLENKDETYVSIQEKMESWLKQWEALQEEHQQFQDRLKSLRRDELSAREKLSEMKKQLLDVKRRLQKSNIPGVPEYIMTTLEHASDAIGKTDQTLQEHPLDISKVQHALSKAEKHVHTTKEQIEDLLEQAELAEYVIQYANRYRSQYPYLAAKLAEAENAFRSYEYEVALEQAAEGLEDVEPGAIKKLEEILQTVQTN</sequence>
<dbReference type="AlphaFoldDB" id="A0A4R3N8V1"/>
<name>A0A4R3N8V1_9BACI</name>
<feature type="topological domain" description="Cytoplasmic" evidence="8">
    <location>
        <begin position="22"/>
        <end position="565"/>
    </location>
</feature>
<keyword evidence="6 8" id="KW-0717">Septation</keyword>
<evidence type="ECO:0000256" key="1">
    <source>
        <dbReference type="ARBA" id="ARBA00022618"/>
    </source>
</evidence>
<evidence type="ECO:0000256" key="3">
    <source>
        <dbReference type="ARBA" id="ARBA00022989"/>
    </source>
</evidence>
<evidence type="ECO:0000313" key="9">
    <source>
        <dbReference type="EMBL" id="TCT24951.1"/>
    </source>
</evidence>
<dbReference type="Proteomes" id="UP000294650">
    <property type="component" value="Unassembled WGS sequence"/>
</dbReference>
<dbReference type="InterPro" id="IPR010379">
    <property type="entry name" value="EzrA"/>
</dbReference>
<dbReference type="GO" id="GO:0000921">
    <property type="term" value="P:septin ring assembly"/>
    <property type="evidence" value="ECO:0007669"/>
    <property type="project" value="InterPro"/>
</dbReference>
<evidence type="ECO:0000256" key="2">
    <source>
        <dbReference type="ARBA" id="ARBA00022692"/>
    </source>
</evidence>
<keyword evidence="4 8" id="KW-0175">Coiled coil</keyword>
<dbReference type="Pfam" id="PF06160">
    <property type="entry name" value="EzrA"/>
    <property type="match status" value="1"/>
</dbReference>
<comment type="similarity">
    <text evidence="8">Belongs to the EzrA family.</text>
</comment>
<keyword evidence="1 8" id="KW-0132">Cell division</keyword>
<protein>
    <recommendedName>
        <fullName evidence="8">Septation ring formation regulator EzrA</fullName>
    </recommendedName>
</protein>
<evidence type="ECO:0000256" key="4">
    <source>
        <dbReference type="ARBA" id="ARBA00023054"/>
    </source>
</evidence>
<evidence type="ECO:0000313" key="10">
    <source>
        <dbReference type="Proteomes" id="UP000294650"/>
    </source>
</evidence>
<dbReference type="NCBIfam" id="NF003413">
    <property type="entry name" value="PRK04778.1-7"/>
    <property type="match status" value="1"/>
</dbReference>
<keyword evidence="5 8" id="KW-0472">Membrane</keyword>
<feature type="coiled-coil region" evidence="8">
    <location>
        <begin position="256"/>
        <end position="295"/>
    </location>
</feature>
<organism evidence="9 10">
    <name type="scientific">Melghiribacillus thermohalophilus</name>
    <dbReference type="NCBI Taxonomy" id="1324956"/>
    <lineage>
        <taxon>Bacteria</taxon>
        <taxon>Bacillati</taxon>
        <taxon>Bacillota</taxon>
        <taxon>Bacilli</taxon>
        <taxon>Bacillales</taxon>
        <taxon>Bacillaceae</taxon>
        <taxon>Melghiribacillus</taxon>
    </lineage>
</organism>